<dbReference type="Proteomes" id="UP000198287">
    <property type="component" value="Unassembled WGS sequence"/>
</dbReference>
<dbReference type="EMBL" id="LNIX01000069">
    <property type="protein sequence ID" value="OXA36888.1"/>
    <property type="molecule type" value="Genomic_DNA"/>
</dbReference>
<comment type="caution">
    <text evidence="2">The sequence shown here is derived from an EMBL/GenBank/DDBJ whole genome shotgun (WGS) entry which is preliminary data.</text>
</comment>
<evidence type="ECO:0000256" key="1">
    <source>
        <dbReference type="SAM" id="Phobius"/>
    </source>
</evidence>
<keyword evidence="1" id="KW-0472">Membrane</keyword>
<feature type="transmembrane region" description="Helical" evidence="1">
    <location>
        <begin position="174"/>
        <end position="196"/>
    </location>
</feature>
<reference evidence="2 3" key="1">
    <citation type="submission" date="2015-12" db="EMBL/GenBank/DDBJ databases">
        <title>The genome of Folsomia candida.</title>
        <authorList>
            <person name="Faddeeva A."/>
            <person name="Derks M.F."/>
            <person name="Anvar Y."/>
            <person name="Smit S."/>
            <person name="Van Straalen N."/>
            <person name="Roelofs D."/>
        </authorList>
    </citation>
    <scope>NUCLEOTIDE SEQUENCE [LARGE SCALE GENOMIC DNA]</scope>
    <source>
        <strain evidence="2 3">VU population</strain>
        <tissue evidence="2">Whole body</tissue>
    </source>
</reference>
<evidence type="ECO:0008006" key="4">
    <source>
        <dbReference type="Google" id="ProtNLM"/>
    </source>
</evidence>
<proteinExistence type="predicted"/>
<keyword evidence="1" id="KW-1133">Transmembrane helix</keyword>
<dbReference type="Gene3D" id="1.10.287.70">
    <property type="match status" value="1"/>
</dbReference>
<protein>
    <recommendedName>
        <fullName evidence="4">Ionotropic glutamate receptor C-terminal domain-containing protein</fullName>
    </recommendedName>
</protein>
<evidence type="ECO:0000313" key="2">
    <source>
        <dbReference type="EMBL" id="OXA36888.1"/>
    </source>
</evidence>
<name>A0A226CWJ6_FOLCA</name>
<accession>A0A226CWJ6</accession>
<gene>
    <name evidence="2" type="ORF">Fcan01_28325</name>
</gene>
<keyword evidence="3" id="KW-1185">Reference proteome</keyword>
<feature type="transmembrane region" description="Helical" evidence="1">
    <location>
        <begin position="484"/>
        <end position="505"/>
    </location>
</feature>
<dbReference type="AlphaFoldDB" id="A0A226CWJ6"/>
<keyword evidence="1" id="KW-0812">Transmembrane</keyword>
<feature type="transmembrane region" description="Helical" evidence="1">
    <location>
        <begin position="233"/>
        <end position="252"/>
    </location>
</feature>
<sequence>MAIVTINSNRDRHDQFTFWAGYYFRISVLFMAQENQLKVCVWFRNGLNRNTFRLFQNQQNSCDAGRDDNLVNRSVLDITKEFTIESPKWRIYQPQLRNILQIIFTSANETLNMAHTCQPYCSSITDGTSTRSVSGLPEDETTFVITDITGLEFLTCYRDEYITFQFYITPFKPLMWVMLSISVVTIIVVTTCFTYLSDFDQISASIWLFVLATIFEEAGSLPRKMERRLIFRLVLGSWCLMSVLLTNCYNGVMITELNAPHKAWNPTVFDHLVCKRMQKHDVLEEWEGIDFYLENYINMIPLPVNAKGLQKYGYNGSDKIQLGWCFGAMSLLMDNLNMRTDRKSPRYTHFQEFVNPFAQKGCFHLLSLPNGYVSGFPDLPEFLHRLYKDLIKTVFRCDPTTFKTQPGTRIITVFYKGKETMDTAITGWRLYQRDLSKVPKKFKAVIESGIYWRLQIEATHQKYLLRRPLIRLEPYVMHAELNGAFSTLFVLCGGTVILATLVALVEIPKITSNGNPCNQDKMASGVSATTTRRLIHGDLDKVPSKTTEDPLQ</sequence>
<organism evidence="2 3">
    <name type="scientific">Folsomia candida</name>
    <name type="common">Springtail</name>
    <dbReference type="NCBI Taxonomy" id="158441"/>
    <lineage>
        <taxon>Eukaryota</taxon>
        <taxon>Metazoa</taxon>
        <taxon>Ecdysozoa</taxon>
        <taxon>Arthropoda</taxon>
        <taxon>Hexapoda</taxon>
        <taxon>Collembola</taxon>
        <taxon>Entomobryomorpha</taxon>
        <taxon>Isotomoidea</taxon>
        <taxon>Isotomidae</taxon>
        <taxon>Proisotominae</taxon>
        <taxon>Folsomia</taxon>
    </lineage>
</organism>
<evidence type="ECO:0000313" key="3">
    <source>
        <dbReference type="Proteomes" id="UP000198287"/>
    </source>
</evidence>